<name>A0A2M7BPK2_9BACT</name>
<dbReference type="AlphaFoldDB" id="A0A2M7BPK2"/>
<gene>
    <name evidence="1" type="ORF">COS53_02565</name>
</gene>
<evidence type="ECO:0000313" key="1">
    <source>
        <dbReference type="EMBL" id="PIV07387.1"/>
    </source>
</evidence>
<organism evidence="1 2">
    <name type="scientific">Candidatus Shapirobacteria bacterium CG03_land_8_20_14_0_80_35_14</name>
    <dbReference type="NCBI Taxonomy" id="1974878"/>
    <lineage>
        <taxon>Bacteria</taxon>
        <taxon>Candidatus Shapironibacteriota</taxon>
    </lineage>
</organism>
<feature type="non-terminal residue" evidence="1">
    <location>
        <position position="67"/>
    </location>
</feature>
<comment type="caution">
    <text evidence="1">The sequence shown here is derived from an EMBL/GenBank/DDBJ whole genome shotgun (WGS) entry which is preliminary data.</text>
</comment>
<accession>A0A2M7BPK2</accession>
<evidence type="ECO:0008006" key="3">
    <source>
        <dbReference type="Google" id="ProtNLM"/>
    </source>
</evidence>
<sequence length="67" mass="7737">MLWLSAILFFLLRLPSLFEPYWYGDEGVYLALGQGIRHGLTLYSQIYDNKPPAIYYLAALTQTVFGF</sequence>
<dbReference type="EMBL" id="PEVB01000070">
    <property type="protein sequence ID" value="PIV07387.1"/>
    <property type="molecule type" value="Genomic_DNA"/>
</dbReference>
<proteinExistence type="predicted"/>
<protein>
    <recommendedName>
        <fullName evidence="3">Glycosyltransferase RgtA/B/C/D-like domain-containing protein</fullName>
    </recommendedName>
</protein>
<reference evidence="2" key="1">
    <citation type="submission" date="2017-09" db="EMBL/GenBank/DDBJ databases">
        <title>Depth-based differentiation of microbial function through sediment-hosted aquifers and enrichment of novel symbionts in the deep terrestrial subsurface.</title>
        <authorList>
            <person name="Probst A.J."/>
            <person name="Ladd B."/>
            <person name="Jarett J.K."/>
            <person name="Geller-Mcgrath D.E."/>
            <person name="Sieber C.M.K."/>
            <person name="Emerson J.B."/>
            <person name="Anantharaman K."/>
            <person name="Thomas B.C."/>
            <person name="Malmstrom R."/>
            <person name="Stieglmeier M."/>
            <person name="Klingl A."/>
            <person name="Woyke T."/>
            <person name="Ryan C.M."/>
            <person name="Banfield J.F."/>
        </authorList>
    </citation>
    <scope>NUCLEOTIDE SEQUENCE [LARGE SCALE GENOMIC DNA]</scope>
</reference>
<dbReference type="Proteomes" id="UP000229191">
    <property type="component" value="Unassembled WGS sequence"/>
</dbReference>
<evidence type="ECO:0000313" key="2">
    <source>
        <dbReference type="Proteomes" id="UP000229191"/>
    </source>
</evidence>